<name>A0A0Q3RQU0_BRADI</name>
<dbReference type="OrthoDB" id="696674at2759"/>
<feature type="compositionally biased region" description="Pro residues" evidence="1">
    <location>
        <begin position="64"/>
        <end position="73"/>
    </location>
</feature>
<dbReference type="PANTHER" id="PTHR43768:SF7">
    <property type="entry name" value="TREHALOSE-PHOSPHATE PHOSPHATASE 3-RELATED"/>
    <property type="match status" value="1"/>
</dbReference>
<evidence type="ECO:0000313" key="2">
    <source>
        <dbReference type="EMBL" id="KQK15402.1"/>
    </source>
</evidence>
<evidence type="ECO:0000313" key="3">
    <source>
        <dbReference type="EnsemblPlants" id="KQK15402"/>
    </source>
</evidence>
<dbReference type="Gene3D" id="3.40.50.1000">
    <property type="entry name" value="HAD superfamily/HAD-like"/>
    <property type="match status" value="1"/>
</dbReference>
<organism evidence="2">
    <name type="scientific">Brachypodium distachyon</name>
    <name type="common">Purple false brome</name>
    <name type="synonym">Trachynia distachya</name>
    <dbReference type="NCBI Taxonomy" id="15368"/>
    <lineage>
        <taxon>Eukaryota</taxon>
        <taxon>Viridiplantae</taxon>
        <taxon>Streptophyta</taxon>
        <taxon>Embryophyta</taxon>
        <taxon>Tracheophyta</taxon>
        <taxon>Spermatophyta</taxon>
        <taxon>Magnoliopsida</taxon>
        <taxon>Liliopsida</taxon>
        <taxon>Poales</taxon>
        <taxon>Poaceae</taxon>
        <taxon>BOP clade</taxon>
        <taxon>Pooideae</taxon>
        <taxon>Stipodae</taxon>
        <taxon>Brachypodieae</taxon>
        <taxon>Brachypodium</taxon>
    </lineage>
</organism>
<dbReference type="STRING" id="15368.A0A0Q3RQU0"/>
<dbReference type="GO" id="GO:0004805">
    <property type="term" value="F:trehalose-phosphatase activity"/>
    <property type="evidence" value="ECO:0007669"/>
    <property type="project" value="InterPro"/>
</dbReference>
<dbReference type="EnsemblPlants" id="KQK15402">
    <property type="protein sequence ID" value="KQK15402"/>
    <property type="gene ID" value="BRADI_1g22545v3"/>
</dbReference>
<dbReference type="InterPro" id="IPR044651">
    <property type="entry name" value="OTSB-like"/>
</dbReference>
<gene>
    <name evidence="2" type="ORF">BRADI_1g22545v3</name>
</gene>
<dbReference type="InParanoid" id="A0A0Q3RQU0"/>
<dbReference type="GO" id="GO:0005992">
    <property type="term" value="P:trehalose biosynthetic process"/>
    <property type="evidence" value="ECO:0007669"/>
    <property type="project" value="InterPro"/>
</dbReference>
<sequence length="73" mass="7904">MQGSMRAKADLTWMNKHPSALRNFDSVLAAAKGKQVVMFLNYDGTLSPIVQDPDKAFMAEDVDPPPPPPSSSS</sequence>
<dbReference type="InterPro" id="IPR023214">
    <property type="entry name" value="HAD_sf"/>
</dbReference>
<reference evidence="2 3" key="1">
    <citation type="journal article" date="2010" name="Nature">
        <title>Genome sequencing and analysis of the model grass Brachypodium distachyon.</title>
        <authorList>
            <consortium name="International Brachypodium Initiative"/>
        </authorList>
    </citation>
    <scope>NUCLEOTIDE SEQUENCE [LARGE SCALE GENOMIC DNA]</scope>
    <source>
        <strain evidence="2 3">Bd21</strain>
    </source>
</reference>
<protein>
    <submittedName>
        <fullName evidence="2 3">Uncharacterized protein</fullName>
    </submittedName>
</protein>
<reference evidence="3" key="3">
    <citation type="submission" date="2018-08" db="UniProtKB">
        <authorList>
            <consortium name="EnsemblPlants"/>
        </authorList>
    </citation>
    <scope>IDENTIFICATION</scope>
    <source>
        <strain evidence="3">cv. Bd21</strain>
    </source>
</reference>
<accession>A0A0Q3RQU0</accession>
<keyword evidence="4" id="KW-1185">Reference proteome</keyword>
<dbReference type="PANTHER" id="PTHR43768">
    <property type="entry name" value="TREHALOSE 6-PHOSPHATE PHOSPHATASE"/>
    <property type="match status" value="1"/>
</dbReference>
<evidence type="ECO:0000256" key="1">
    <source>
        <dbReference type="SAM" id="MobiDB-lite"/>
    </source>
</evidence>
<evidence type="ECO:0000313" key="4">
    <source>
        <dbReference type="Proteomes" id="UP000008810"/>
    </source>
</evidence>
<dbReference type="Proteomes" id="UP000008810">
    <property type="component" value="Chromosome 1"/>
</dbReference>
<feature type="region of interest" description="Disordered" evidence="1">
    <location>
        <begin position="54"/>
        <end position="73"/>
    </location>
</feature>
<dbReference type="EMBL" id="CM000880">
    <property type="protein sequence ID" value="KQK15402.1"/>
    <property type="molecule type" value="Genomic_DNA"/>
</dbReference>
<proteinExistence type="predicted"/>
<dbReference type="AlphaFoldDB" id="A0A0Q3RQU0"/>
<reference evidence="2" key="2">
    <citation type="submission" date="2017-06" db="EMBL/GenBank/DDBJ databases">
        <title>WGS assembly of Brachypodium distachyon.</title>
        <authorList>
            <consortium name="The International Brachypodium Initiative"/>
            <person name="Lucas S."/>
            <person name="Harmon-Smith M."/>
            <person name="Lail K."/>
            <person name="Tice H."/>
            <person name="Grimwood J."/>
            <person name="Bruce D."/>
            <person name="Barry K."/>
            <person name="Shu S."/>
            <person name="Lindquist E."/>
            <person name="Wang M."/>
            <person name="Pitluck S."/>
            <person name="Vogel J.P."/>
            <person name="Garvin D.F."/>
            <person name="Mockler T.C."/>
            <person name="Schmutz J."/>
            <person name="Rokhsar D."/>
            <person name="Bevan M.W."/>
        </authorList>
    </citation>
    <scope>NUCLEOTIDE SEQUENCE</scope>
    <source>
        <strain evidence="2">Bd21</strain>
    </source>
</reference>
<dbReference type="Gramene" id="KQK15402">
    <property type="protein sequence ID" value="KQK15402"/>
    <property type="gene ID" value="BRADI_1g22545v3"/>
</dbReference>